<dbReference type="InterPro" id="IPR012664">
    <property type="entry name" value="CHP02452"/>
</dbReference>
<dbReference type="InterPro" id="IPR019261">
    <property type="entry name" value="PARG_cat_microbial"/>
</dbReference>
<sequence>MPASKPKPSEIAAEAKKIYIPYVRQNFGAQWPATSFLCYSETLVAQPPAMKLPIRFAFYDRDPVDVALDWAPGENVPIPVIMPANDKRPGGDWEAGVMSPEECLCRRSNLYGTLTTPAEGNYASSNYPIPPKAGIFSEKVVVFRSGPEKYEVWPEMKVLPIISVCPVKRPKLDSSGKKYSFKQEKELMRDKIRTALRIAVYYGYPNLCIGSFGLGPGFRNPPEEVATMWKDAFLKDSEFVGHFHDVVFAFEPECATSSSGSSKSSASKSASKSSSSKSASSSSRDIDIFRDVFNPSKIHGAFKS</sequence>
<dbReference type="OrthoDB" id="2440523at2759"/>
<dbReference type="InterPro" id="IPR043472">
    <property type="entry name" value="Macro_dom-like"/>
</dbReference>
<dbReference type="Proteomes" id="UP000241818">
    <property type="component" value="Unassembled WGS sequence"/>
</dbReference>
<gene>
    <name evidence="3" type="ORF">M430DRAFT_146415</name>
</gene>
<dbReference type="PANTHER" id="PTHR35596">
    <property type="entry name" value="DUF2263 DOMAIN-CONTAINING PROTEIN"/>
    <property type="match status" value="1"/>
</dbReference>
<dbReference type="InParanoid" id="A0A2T3ARH3"/>
<evidence type="ECO:0000256" key="1">
    <source>
        <dbReference type="SAM" id="MobiDB-lite"/>
    </source>
</evidence>
<dbReference type="Pfam" id="PF10021">
    <property type="entry name" value="PARG_cat_microb"/>
    <property type="match status" value="1"/>
</dbReference>
<dbReference type="STRING" id="857342.A0A2T3ARH3"/>
<dbReference type="PANTHER" id="PTHR35596:SF2">
    <property type="entry name" value="MICROBIAL-TYPE PARG CATALYTIC DOMAIN-CONTAINING PROTEIN"/>
    <property type="match status" value="1"/>
</dbReference>
<organism evidence="3 4">
    <name type="scientific">Amorphotheca resinae ATCC 22711</name>
    <dbReference type="NCBI Taxonomy" id="857342"/>
    <lineage>
        <taxon>Eukaryota</taxon>
        <taxon>Fungi</taxon>
        <taxon>Dikarya</taxon>
        <taxon>Ascomycota</taxon>
        <taxon>Pezizomycotina</taxon>
        <taxon>Leotiomycetes</taxon>
        <taxon>Helotiales</taxon>
        <taxon>Amorphothecaceae</taxon>
        <taxon>Amorphotheca</taxon>
    </lineage>
</organism>
<proteinExistence type="predicted"/>
<keyword evidence="4" id="KW-1185">Reference proteome</keyword>
<accession>A0A2T3ARH3</accession>
<feature type="compositionally biased region" description="Low complexity" evidence="1">
    <location>
        <begin position="257"/>
        <end position="283"/>
    </location>
</feature>
<protein>
    <recommendedName>
        <fullName evidence="2">Microbial-type PARG catalytic domain-containing protein</fullName>
    </recommendedName>
</protein>
<name>A0A2T3ARH3_AMORE</name>
<evidence type="ECO:0000259" key="2">
    <source>
        <dbReference type="Pfam" id="PF10021"/>
    </source>
</evidence>
<dbReference type="Gene3D" id="3.40.220.10">
    <property type="entry name" value="Leucine Aminopeptidase, subunit E, domain 1"/>
    <property type="match status" value="1"/>
</dbReference>
<dbReference type="NCBIfam" id="TIGR02452">
    <property type="entry name" value="TIGR02452 family protein"/>
    <property type="match status" value="1"/>
</dbReference>
<dbReference type="AlphaFoldDB" id="A0A2T3ARH3"/>
<dbReference type="RefSeq" id="XP_024717251.1">
    <property type="nucleotide sequence ID" value="XM_024863008.1"/>
</dbReference>
<feature type="region of interest" description="Disordered" evidence="1">
    <location>
        <begin position="257"/>
        <end position="284"/>
    </location>
</feature>
<dbReference type="GeneID" id="36571089"/>
<feature type="domain" description="Microbial-type PARG catalytic" evidence="2">
    <location>
        <begin position="78"/>
        <end position="144"/>
    </location>
</feature>
<dbReference type="EMBL" id="KZ679017">
    <property type="protein sequence ID" value="PSS08953.1"/>
    <property type="molecule type" value="Genomic_DNA"/>
</dbReference>
<evidence type="ECO:0000313" key="4">
    <source>
        <dbReference type="Proteomes" id="UP000241818"/>
    </source>
</evidence>
<evidence type="ECO:0000313" key="3">
    <source>
        <dbReference type="EMBL" id="PSS08953.1"/>
    </source>
</evidence>
<reference evidence="3 4" key="1">
    <citation type="journal article" date="2018" name="New Phytol.">
        <title>Comparative genomics and transcriptomics depict ericoid mycorrhizal fungi as versatile saprotrophs and plant mutualists.</title>
        <authorList>
            <person name="Martino E."/>
            <person name="Morin E."/>
            <person name="Grelet G.A."/>
            <person name="Kuo A."/>
            <person name="Kohler A."/>
            <person name="Daghino S."/>
            <person name="Barry K.W."/>
            <person name="Cichocki N."/>
            <person name="Clum A."/>
            <person name="Dockter R.B."/>
            <person name="Hainaut M."/>
            <person name="Kuo R.C."/>
            <person name="LaButti K."/>
            <person name="Lindahl B.D."/>
            <person name="Lindquist E.A."/>
            <person name="Lipzen A."/>
            <person name="Khouja H.R."/>
            <person name="Magnuson J."/>
            <person name="Murat C."/>
            <person name="Ohm R.A."/>
            <person name="Singer S.W."/>
            <person name="Spatafora J.W."/>
            <person name="Wang M."/>
            <person name="Veneault-Fourrey C."/>
            <person name="Henrissat B."/>
            <person name="Grigoriev I.V."/>
            <person name="Martin F.M."/>
            <person name="Perotto S."/>
        </authorList>
    </citation>
    <scope>NUCLEOTIDE SEQUENCE [LARGE SCALE GENOMIC DNA]</scope>
    <source>
        <strain evidence="3 4">ATCC 22711</strain>
    </source>
</reference>